<reference evidence="3 4" key="1">
    <citation type="submission" date="2018-11" db="EMBL/GenBank/DDBJ databases">
        <title>Chitinophaga lutea sp.nov., isolate from arsenic contaminated soil.</title>
        <authorList>
            <person name="Zong Y."/>
        </authorList>
    </citation>
    <scope>NUCLEOTIDE SEQUENCE [LARGE SCALE GENOMIC DNA]</scope>
    <source>
        <strain evidence="3 4">ZY74</strain>
    </source>
</reference>
<gene>
    <name evidence="3" type="ORF">EGT74_05170</name>
</gene>
<protein>
    <submittedName>
        <fullName evidence="3">SRPBCC domain-containing protein</fullName>
    </submittedName>
</protein>
<accession>A0A3N4PYF0</accession>
<dbReference type="InterPro" id="IPR013538">
    <property type="entry name" value="ASHA1/2-like_C"/>
</dbReference>
<dbReference type="RefSeq" id="WP_123845451.1">
    <property type="nucleotide sequence ID" value="NZ_RPDH01000001.1"/>
</dbReference>
<organism evidence="3 4">
    <name type="scientific">Chitinophaga lutea</name>
    <dbReference type="NCBI Taxonomy" id="2488634"/>
    <lineage>
        <taxon>Bacteria</taxon>
        <taxon>Pseudomonadati</taxon>
        <taxon>Bacteroidota</taxon>
        <taxon>Chitinophagia</taxon>
        <taxon>Chitinophagales</taxon>
        <taxon>Chitinophagaceae</taxon>
        <taxon>Chitinophaga</taxon>
    </lineage>
</organism>
<dbReference type="AlphaFoldDB" id="A0A3N4PYF0"/>
<evidence type="ECO:0000313" key="4">
    <source>
        <dbReference type="Proteomes" id="UP000278351"/>
    </source>
</evidence>
<comment type="similarity">
    <text evidence="1">Belongs to the AHA1 family.</text>
</comment>
<comment type="caution">
    <text evidence="3">The sequence shown here is derived from an EMBL/GenBank/DDBJ whole genome shotgun (WGS) entry which is preliminary data.</text>
</comment>
<proteinExistence type="inferred from homology"/>
<evidence type="ECO:0000259" key="2">
    <source>
        <dbReference type="Pfam" id="PF08327"/>
    </source>
</evidence>
<evidence type="ECO:0000256" key="1">
    <source>
        <dbReference type="ARBA" id="ARBA00006817"/>
    </source>
</evidence>
<dbReference type="InterPro" id="IPR023393">
    <property type="entry name" value="START-like_dom_sf"/>
</dbReference>
<dbReference type="Proteomes" id="UP000278351">
    <property type="component" value="Unassembled WGS sequence"/>
</dbReference>
<dbReference type="SUPFAM" id="SSF55961">
    <property type="entry name" value="Bet v1-like"/>
    <property type="match status" value="1"/>
</dbReference>
<evidence type="ECO:0000313" key="3">
    <source>
        <dbReference type="EMBL" id="RPE12936.1"/>
    </source>
</evidence>
<keyword evidence="4" id="KW-1185">Reference proteome</keyword>
<dbReference type="Gene3D" id="3.30.530.20">
    <property type="match status" value="1"/>
</dbReference>
<name>A0A3N4PYF0_9BACT</name>
<feature type="domain" description="Activator of Hsp90 ATPase homologue 1/2-like C-terminal" evidence="2">
    <location>
        <begin position="15"/>
        <end position="139"/>
    </location>
</feature>
<dbReference type="OrthoDB" id="3334241at2"/>
<sequence>MKNTDRSVHATREINAPVEAVWKALTDAQELERWFPLKASVNNGRIDLSWGGGVDWQMEIEEQQQNKYLRLGYNQDHHRMVSDVPRRLAVEFFLEAKDGKTLLRIVHAGFGGESGWDEIYDGVRRGWDTESLSLQHYLEHHAGKDRVVALAQINIKLPLQQVWNTLTKEGVSVKGDRYVYATPLGEVYEGQLVYLNPPQDLCGTLESLNNAMFRLTAERFMPDAGITIWVWIGAYGVPEAEVKALEQRWEQKLNELF</sequence>
<dbReference type="Pfam" id="PF08327">
    <property type="entry name" value="AHSA1"/>
    <property type="match status" value="1"/>
</dbReference>
<dbReference type="EMBL" id="RPDH01000001">
    <property type="protein sequence ID" value="RPE12936.1"/>
    <property type="molecule type" value="Genomic_DNA"/>
</dbReference>
<dbReference type="CDD" id="cd07814">
    <property type="entry name" value="SRPBCC_CalC_Aha1-like"/>
    <property type="match status" value="1"/>
</dbReference>